<dbReference type="Proteomes" id="UP000435112">
    <property type="component" value="Unassembled WGS sequence"/>
</dbReference>
<evidence type="ECO:0000313" key="2">
    <source>
        <dbReference type="Proteomes" id="UP000435112"/>
    </source>
</evidence>
<sequence>MLYHRLFATCIRCVIENASVPALCCTVCTAVSDILRSLQVAVQRLGVSSPRTAFSIERQAQRASYFRFAARKQPRSLFSPASAPVGTPGPTAPVPAGDALPLQLPLKLKLEAALYALLNVPTTRSSKEEIKQIKH</sequence>
<gene>
    <name evidence="1" type="ORF">PR002_g17474</name>
</gene>
<accession>A0A6A3KGU0</accession>
<comment type="caution">
    <text evidence="1">The sequence shown here is derived from an EMBL/GenBank/DDBJ whole genome shotgun (WGS) entry which is preliminary data.</text>
</comment>
<protein>
    <submittedName>
        <fullName evidence="1">Uncharacterized protein</fullName>
    </submittedName>
</protein>
<proteinExistence type="predicted"/>
<organism evidence="1 2">
    <name type="scientific">Phytophthora rubi</name>
    <dbReference type="NCBI Taxonomy" id="129364"/>
    <lineage>
        <taxon>Eukaryota</taxon>
        <taxon>Sar</taxon>
        <taxon>Stramenopiles</taxon>
        <taxon>Oomycota</taxon>
        <taxon>Peronosporomycetes</taxon>
        <taxon>Peronosporales</taxon>
        <taxon>Peronosporaceae</taxon>
        <taxon>Phytophthora</taxon>
    </lineage>
</organism>
<dbReference type="AlphaFoldDB" id="A0A6A3KGU0"/>
<evidence type="ECO:0000313" key="1">
    <source>
        <dbReference type="EMBL" id="KAE9002993.1"/>
    </source>
</evidence>
<reference evidence="1 2" key="1">
    <citation type="submission" date="2018-09" db="EMBL/GenBank/DDBJ databases">
        <title>Genomic investigation of the strawberry pathogen Phytophthora fragariae indicates pathogenicity is determined by transcriptional variation in three key races.</title>
        <authorList>
            <person name="Adams T.M."/>
            <person name="Armitage A.D."/>
            <person name="Sobczyk M.K."/>
            <person name="Bates H.J."/>
            <person name="Dunwell J.M."/>
            <person name="Nellist C.F."/>
            <person name="Harrison R.J."/>
        </authorList>
    </citation>
    <scope>NUCLEOTIDE SEQUENCE [LARGE SCALE GENOMIC DNA]</scope>
    <source>
        <strain evidence="1 2">SCRP324</strain>
    </source>
</reference>
<dbReference type="EMBL" id="QXFU01001410">
    <property type="protein sequence ID" value="KAE9002993.1"/>
    <property type="molecule type" value="Genomic_DNA"/>
</dbReference>
<name>A0A6A3KGU0_9STRA</name>